<protein>
    <submittedName>
        <fullName evidence="10">MMPL family transporter</fullName>
    </submittedName>
</protein>
<evidence type="ECO:0000313" key="11">
    <source>
        <dbReference type="Proteomes" id="UP001589718"/>
    </source>
</evidence>
<dbReference type="Proteomes" id="UP001589718">
    <property type="component" value="Unassembled WGS sequence"/>
</dbReference>
<keyword evidence="4 8" id="KW-0812">Transmembrane</keyword>
<dbReference type="PANTHER" id="PTHR33406:SF6">
    <property type="entry name" value="MEMBRANE PROTEIN YDGH-RELATED"/>
    <property type="match status" value="1"/>
</dbReference>
<keyword evidence="6 8" id="KW-0472">Membrane</keyword>
<feature type="transmembrane region" description="Helical" evidence="8">
    <location>
        <begin position="12"/>
        <end position="31"/>
    </location>
</feature>
<gene>
    <name evidence="10" type="ORF">ACFFTU_23330</name>
</gene>
<feature type="transmembrane region" description="Helical" evidence="8">
    <location>
        <begin position="545"/>
        <end position="562"/>
    </location>
</feature>
<dbReference type="RefSeq" id="WP_345219469.1">
    <property type="nucleotide sequence ID" value="NZ_BAAAXE010000002.1"/>
</dbReference>
<dbReference type="Gene3D" id="1.20.1640.10">
    <property type="entry name" value="Multidrug efflux transporter AcrB transmembrane domain"/>
    <property type="match status" value="2"/>
</dbReference>
<feature type="transmembrane region" description="Helical" evidence="8">
    <location>
        <begin position="602"/>
        <end position="622"/>
    </location>
</feature>
<evidence type="ECO:0000256" key="2">
    <source>
        <dbReference type="ARBA" id="ARBA00010157"/>
    </source>
</evidence>
<evidence type="ECO:0000256" key="6">
    <source>
        <dbReference type="ARBA" id="ARBA00023136"/>
    </source>
</evidence>
<feature type="transmembrane region" description="Helical" evidence="8">
    <location>
        <begin position="257"/>
        <end position="275"/>
    </location>
</feature>
<evidence type="ECO:0000259" key="9">
    <source>
        <dbReference type="PROSITE" id="PS50156"/>
    </source>
</evidence>
<feature type="transmembrane region" description="Helical" evidence="8">
    <location>
        <begin position="332"/>
        <end position="354"/>
    </location>
</feature>
<feature type="transmembrane region" description="Helical" evidence="8">
    <location>
        <begin position="296"/>
        <end position="320"/>
    </location>
</feature>
<name>A0ABV5PI52_STRCM</name>
<evidence type="ECO:0000256" key="3">
    <source>
        <dbReference type="ARBA" id="ARBA00022475"/>
    </source>
</evidence>
<dbReference type="PROSITE" id="PS50156">
    <property type="entry name" value="SSD"/>
    <property type="match status" value="1"/>
</dbReference>
<evidence type="ECO:0000256" key="1">
    <source>
        <dbReference type="ARBA" id="ARBA00004651"/>
    </source>
</evidence>
<feature type="transmembrane region" description="Helical" evidence="8">
    <location>
        <begin position="569"/>
        <end position="590"/>
    </location>
</feature>
<proteinExistence type="inferred from homology"/>
<dbReference type="InterPro" id="IPR000731">
    <property type="entry name" value="SSD"/>
</dbReference>
<dbReference type="EMBL" id="JBHMCR010000015">
    <property type="protein sequence ID" value="MFB9522882.1"/>
    <property type="molecule type" value="Genomic_DNA"/>
</dbReference>
<feature type="compositionally biased region" description="Basic and acidic residues" evidence="7">
    <location>
        <begin position="713"/>
        <end position="741"/>
    </location>
</feature>
<keyword evidence="11" id="KW-1185">Reference proteome</keyword>
<comment type="similarity">
    <text evidence="2">Belongs to the resistance-nodulation-cell division (RND) (TC 2.A.6) family. MmpL subfamily.</text>
</comment>
<organism evidence="10 11">
    <name type="scientific">Streptomyces cremeus</name>
    <dbReference type="NCBI Taxonomy" id="66881"/>
    <lineage>
        <taxon>Bacteria</taxon>
        <taxon>Bacillati</taxon>
        <taxon>Actinomycetota</taxon>
        <taxon>Actinomycetes</taxon>
        <taxon>Kitasatosporales</taxon>
        <taxon>Streptomycetaceae</taxon>
        <taxon>Streptomyces</taxon>
    </lineage>
</organism>
<keyword evidence="5 8" id="KW-1133">Transmembrane helix</keyword>
<feature type="transmembrane region" description="Helical" evidence="8">
    <location>
        <begin position="194"/>
        <end position="215"/>
    </location>
</feature>
<reference evidence="10 11" key="1">
    <citation type="submission" date="2024-09" db="EMBL/GenBank/DDBJ databases">
        <authorList>
            <person name="Sun Q."/>
            <person name="Mori K."/>
        </authorList>
    </citation>
    <scope>NUCLEOTIDE SEQUENCE [LARGE SCALE GENOMIC DNA]</scope>
    <source>
        <strain evidence="10 11">JCM 4362</strain>
    </source>
</reference>
<evidence type="ECO:0000256" key="8">
    <source>
        <dbReference type="SAM" id="Phobius"/>
    </source>
</evidence>
<evidence type="ECO:0000256" key="7">
    <source>
        <dbReference type="SAM" id="MobiDB-lite"/>
    </source>
</evidence>
<feature type="domain" description="SSD" evidence="9">
    <location>
        <begin position="193"/>
        <end position="354"/>
    </location>
</feature>
<feature type="transmembrane region" description="Helical" evidence="8">
    <location>
        <begin position="643"/>
        <end position="668"/>
    </location>
</feature>
<dbReference type="SUPFAM" id="SSF82866">
    <property type="entry name" value="Multidrug efflux transporter AcrB transmembrane domain"/>
    <property type="match status" value="2"/>
</dbReference>
<feature type="transmembrane region" description="Helical" evidence="8">
    <location>
        <begin position="674"/>
        <end position="701"/>
    </location>
</feature>
<feature type="transmembrane region" description="Helical" evidence="8">
    <location>
        <begin position="387"/>
        <end position="407"/>
    </location>
</feature>
<feature type="region of interest" description="Disordered" evidence="7">
    <location>
        <begin position="713"/>
        <end position="747"/>
    </location>
</feature>
<feature type="transmembrane region" description="Helical" evidence="8">
    <location>
        <begin position="222"/>
        <end position="245"/>
    </location>
</feature>
<comment type="subcellular location">
    <subcellularLocation>
        <location evidence="1">Cell membrane</location>
        <topology evidence="1">Multi-pass membrane protein</topology>
    </subcellularLocation>
</comment>
<dbReference type="PANTHER" id="PTHR33406">
    <property type="entry name" value="MEMBRANE PROTEIN MJ1562-RELATED"/>
    <property type="match status" value="1"/>
</dbReference>
<dbReference type="InterPro" id="IPR004869">
    <property type="entry name" value="MMPL_dom"/>
</dbReference>
<comment type="caution">
    <text evidence="10">The sequence shown here is derived from an EMBL/GenBank/DDBJ whole genome shotgun (WGS) entry which is preliminary data.</text>
</comment>
<evidence type="ECO:0000313" key="10">
    <source>
        <dbReference type="EMBL" id="MFB9522882.1"/>
    </source>
</evidence>
<evidence type="ECO:0000256" key="5">
    <source>
        <dbReference type="ARBA" id="ARBA00022989"/>
    </source>
</evidence>
<dbReference type="InterPro" id="IPR050545">
    <property type="entry name" value="Mycobact_MmpL"/>
</dbReference>
<keyword evidence="3" id="KW-1003">Cell membrane</keyword>
<sequence length="747" mass="77392">MIRTLTGYATRNPWKVIALWAVLGIVLSALIPTLMSRVTQHRTADFLPRGYDSAAAQHLAEEKFGDDPDATALTVLVARADGGPLAAADREHIAAGARALSGRRVVMPVEDDMPRFLLPDRSQTPAVTPAATAPDRSFALLSVRLTGSPSDTGVQGVYRAFRDDARAHFAAAGLRTGFTGGLPELVDTTDDHEVATTVGGVLVTVLIILLNVLAFRSVLAAVLPLIAVALIGAVAAGAVAGAALLTGRRLDAGTPGLINVVLLGIGIDYLLFLLFRFREQLREKPAQPVREAAAQVSGRVGTAITSAALTIVAAFATLGLATFGQFRSMGPAIAVAVLVMLLGSLTLMPALLAAAGRAMFWPSRTLDRTPAAGRAARFGELVTRRPLLMLAASLALLAALAAGLTGIRMEYGRDASGSRTAAAATAAEISRVLPAGVSDPTSVYVTADDGGALAPARLDGLVRALAGVEGIGKTAPVVLSQDRGTARIDLHPTADPQSEKARDLVSGPLRDTVARHTPDGTRAHIGGTAAVFADIATAVDHDLRVVFPVAAALITLILLLLLRSLLAPVVLMLAVGLGFAATLGAAALLFQHVLGGTGVDFTLPLVLFLFVVALGTDYNILVADRIREEMRRPGGARAAVARALRHTTPAVATAGLVLAGSFATLAATPGSAQIAFAMTLGILLSALVLALVVVPALAALLGRALWWPLRPGPERGGRARRRTADRADGDDGSQGREEQKEWAAAPR</sequence>
<evidence type="ECO:0000256" key="4">
    <source>
        <dbReference type="ARBA" id="ARBA00022692"/>
    </source>
</evidence>
<dbReference type="Pfam" id="PF03176">
    <property type="entry name" value="MMPL"/>
    <property type="match status" value="2"/>
</dbReference>
<accession>A0ABV5PI52</accession>